<dbReference type="EMBL" id="UOGL01000605">
    <property type="protein sequence ID" value="VAX41982.1"/>
    <property type="molecule type" value="Genomic_DNA"/>
</dbReference>
<evidence type="ECO:0000313" key="2">
    <source>
        <dbReference type="EMBL" id="VAX41982.1"/>
    </source>
</evidence>
<organism evidence="2">
    <name type="scientific">hydrothermal vent metagenome</name>
    <dbReference type="NCBI Taxonomy" id="652676"/>
    <lineage>
        <taxon>unclassified sequences</taxon>
        <taxon>metagenomes</taxon>
        <taxon>ecological metagenomes</taxon>
    </lineage>
</organism>
<dbReference type="InterPro" id="IPR015943">
    <property type="entry name" value="WD40/YVTN_repeat-like_dom_sf"/>
</dbReference>
<feature type="domain" description="Pyrrolo-quinoline quinone repeat" evidence="1">
    <location>
        <begin position="571"/>
        <end position="713"/>
    </location>
</feature>
<proteinExistence type="predicted"/>
<dbReference type="Pfam" id="PF13360">
    <property type="entry name" value="PQQ_2"/>
    <property type="match status" value="1"/>
</dbReference>
<gene>
    <name evidence="2" type="ORF">MNBD_PLANCTO02-1962</name>
</gene>
<evidence type="ECO:0000259" key="1">
    <source>
        <dbReference type="Pfam" id="PF13360"/>
    </source>
</evidence>
<dbReference type="PANTHER" id="PTHR34512:SF30">
    <property type="entry name" value="OUTER MEMBRANE PROTEIN ASSEMBLY FACTOR BAMB"/>
    <property type="match status" value="1"/>
</dbReference>
<name>A0A3B1DMI4_9ZZZZ</name>
<protein>
    <recommendedName>
        <fullName evidence="1">Pyrrolo-quinoline quinone repeat domain-containing protein</fullName>
    </recommendedName>
</protein>
<dbReference type="InterPro" id="IPR011047">
    <property type="entry name" value="Quinoprotein_ADH-like_sf"/>
</dbReference>
<dbReference type="Gene3D" id="2.130.10.10">
    <property type="entry name" value="YVTN repeat-like/Quinoprotein amine dehydrogenase"/>
    <property type="match status" value="1"/>
</dbReference>
<feature type="non-terminal residue" evidence="2">
    <location>
        <position position="715"/>
    </location>
</feature>
<dbReference type="InterPro" id="IPR002372">
    <property type="entry name" value="PQQ_rpt_dom"/>
</dbReference>
<dbReference type="PANTHER" id="PTHR34512">
    <property type="entry name" value="CELL SURFACE PROTEIN"/>
    <property type="match status" value="1"/>
</dbReference>
<dbReference type="SUPFAM" id="SSF50998">
    <property type="entry name" value="Quinoprotein alcohol dehydrogenase-like"/>
    <property type="match status" value="2"/>
</dbReference>
<reference evidence="2" key="1">
    <citation type="submission" date="2018-06" db="EMBL/GenBank/DDBJ databases">
        <authorList>
            <person name="Zhirakovskaya E."/>
        </authorList>
    </citation>
    <scope>NUCLEOTIDE SEQUENCE</scope>
</reference>
<sequence>EEGKQSEAEKKEELKIFQRAKEEFIDEEQIALRKALLTKQLFQNRRDQIYFKRAKEALQKKNPKLALRYLHYLLSIKSDQFVWDDKSHSIRSLRKEIGKLIVSQKGKLLQLYEERYDGEAADLLQDAKASRDFSKYHEIVQRFFYTKAGFDAAHQIAIQQFDRGYFGEAARMWNRLITSPRHQRRITSTFLLRTAIAYQRAGDNETALQIAKQMKRKPAYLKKQKLYKADVIALLQSHRFVSEKQPLASDWKIPGGSPLRHRRVHASAPFLKANWVSRLGSKGVPLWREFVLTWEGKQQIAMKSIAVQSNTVVSGDKIIVRTLRGIECRQLSTGKIIWKFRDVVLSEHLQIFATKSGCLGGLSGSHQTVYAIDDIEFTVDFRPGGIHMDVKTQNKTNRLIALSLSPKNLSHSPSHPFIQWSIGGKPGVPLWFYRKDHNGDHVVSQREFAGSKQAFQKLDTNSSLTISQEEAVASSPKRKPHPLANHFFLGPPLPVSDKLFVMTYYDGVISLNILHAETGRLISQQKTVSLSGEMEAVHENLLLQGVQMSYANGIVVCPVLPDLLIGIDVIQGKLLWVSDKLKSNKEAYRATDRLNPFERVNLSSHAKIQTHSGYPSMPLIEGNRIYHLPRGSNSIYCFDLFTGKTIWSARREGAQYLAAITDKTLFVVGNKHYKSLDKTTGETIWKKPTSIPSGTGVFTGKHYLLPLQEGRVATI</sequence>
<dbReference type="AlphaFoldDB" id="A0A3B1DMI4"/>
<feature type="non-terminal residue" evidence="2">
    <location>
        <position position="1"/>
    </location>
</feature>
<accession>A0A3B1DMI4</accession>